<dbReference type="RefSeq" id="WP_167028463.1">
    <property type="nucleotide sequence ID" value="NZ_CP050177.1"/>
</dbReference>
<feature type="transmembrane region" description="Helical" evidence="2">
    <location>
        <begin position="111"/>
        <end position="132"/>
    </location>
</feature>
<dbReference type="KEGG" id="slia:HA039_13065"/>
<organism evidence="3 4">
    <name type="scientific">Streptomyces liangshanensis</name>
    <dbReference type="NCBI Taxonomy" id="2717324"/>
    <lineage>
        <taxon>Bacteria</taxon>
        <taxon>Bacillati</taxon>
        <taxon>Actinomycetota</taxon>
        <taxon>Actinomycetes</taxon>
        <taxon>Kitasatosporales</taxon>
        <taxon>Streptomycetaceae</taxon>
        <taxon>Streptomyces</taxon>
    </lineage>
</organism>
<name>A0A6G9GY37_9ACTN</name>
<keyword evidence="2" id="KW-0812">Transmembrane</keyword>
<keyword evidence="2" id="KW-1133">Transmembrane helix</keyword>
<sequence>MINRLALPPYPPEPPPVEGFEDGVGEEEGWAGEEAGPGAPGESEVGVEGEGEGSPGAPDEREVEGEDGPGAPGERQDRPEAGFGPLPPELLAERDATVLALARRALAVRRLLLLWVTAAVAVLGWAAVGLAVRSIEDGGLGLLNGLVALALAAALLISAAVALGLWVRRDQDVRDRLDAWAFLGPEPVTDQRVRAHGRSVLWLLPSVGLCLAGAAVAGRAVTRMDTVTLSATVYALGLGSTLLVTGLLGLVRSLGHQRWAGRLLDPVPVRRGGGAHR</sequence>
<evidence type="ECO:0000256" key="2">
    <source>
        <dbReference type="SAM" id="Phobius"/>
    </source>
</evidence>
<feature type="compositionally biased region" description="Low complexity" evidence="1">
    <location>
        <begin position="32"/>
        <end position="44"/>
    </location>
</feature>
<feature type="transmembrane region" description="Helical" evidence="2">
    <location>
        <begin position="200"/>
        <end position="221"/>
    </location>
</feature>
<accession>A0A6G9GY37</accession>
<dbReference type="AlphaFoldDB" id="A0A6G9GY37"/>
<evidence type="ECO:0000313" key="3">
    <source>
        <dbReference type="EMBL" id="QIQ03134.1"/>
    </source>
</evidence>
<protein>
    <submittedName>
        <fullName evidence="3">Uncharacterized protein</fullName>
    </submittedName>
</protein>
<proteinExistence type="predicted"/>
<feature type="compositionally biased region" description="Acidic residues" evidence="1">
    <location>
        <begin position="19"/>
        <end position="31"/>
    </location>
</feature>
<reference evidence="3 4" key="1">
    <citation type="submission" date="2020-03" db="EMBL/GenBank/DDBJ databases">
        <title>A novel species.</title>
        <authorList>
            <person name="Gao J."/>
        </authorList>
    </citation>
    <scope>NUCLEOTIDE SEQUENCE [LARGE SCALE GENOMIC DNA]</scope>
    <source>
        <strain evidence="3 4">QMT-12</strain>
    </source>
</reference>
<feature type="compositionally biased region" description="Pro residues" evidence="1">
    <location>
        <begin position="8"/>
        <end position="17"/>
    </location>
</feature>
<keyword evidence="4" id="KW-1185">Reference proteome</keyword>
<feature type="transmembrane region" description="Helical" evidence="2">
    <location>
        <begin position="233"/>
        <end position="254"/>
    </location>
</feature>
<dbReference type="Proteomes" id="UP000501179">
    <property type="component" value="Chromosome"/>
</dbReference>
<dbReference type="EMBL" id="CP050177">
    <property type="protein sequence ID" value="QIQ03134.1"/>
    <property type="molecule type" value="Genomic_DNA"/>
</dbReference>
<keyword evidence="2" id="KW-0472">Membrane</keyword>
<feature type="transmembrane region" description="Helical" evidence="2">
    <location>
        <begin position="144"/>
        <end position="167"/>
    </location>
</feature>
<gene>
    <name evidence="3" type="ORF">HA039_13065</name>
</gene>
<feature type="region of interest" description="Disordered" evidence="1">
    <location>
        <begin position="1"/>
        <end position="87"/>
    </location>
</feature>
<evidence type="ECO:0000313" key="4">
    <source>
        <dbReference type="Proteomes" id="UP000501179"/>
    </source>
</evidence>
<evidence type="ECO:0000256" key="1">
    <source>
        <dbReference type="SAM" id="MobiDB-lite"/>
    </source>
</evidence>